<evidence type="ECO:0000313" key="1">
    <source>
        <dbReference type="EMBL" id="GIX90755.1"/>
    </source>
</evidence>
<organism evidence="1 2">
    <name type="scientific">Caerostris extrusa</name>
    <name type="common">Bark spider</name>
    <name type="synonym">Caerostris bankana</name>
    <dbReference type="NCBI Taxonomy" id="172846"/>
    <lineage>
        <taxon>Eukaryota</taxon>
        <taxon>Metazoa</taxon>
        <taxon>Ecdysozoa</taxon>
        <taxon>Arthropoda</taxon>
        <taxon>Chelicerata</taxon>
        <taxon>Arachnida</taxon>
        <taxon>Araneae</taxon>
        <taxon>Araneomorphae</taxon>
        <taxon>Entelegynae</taxon>
        <taxon>Araneoidea</taxon>
        <taxon>Araneidae</taxon>
        <taxon>Caerostris</taxon>
    </lineage>
</organism>
<sequence>MIAYGLLICISLRQFTVRLEWTVPFTSEEGPFGLEPMICSTKTVMNGLMVSRSNSSVSVVSMKAEPVPTNAEFRTDLSEFSIFTAQAMRTVPSDLH</sequence>
<name>A0AAV4P449_CAEEX</name>
<proteinExistence type="predicted"/>
<keyword evidence="2" id="KW-1185">Reference proteome</keyword>
<reference evidence="1 2" key="1">
    <citation type="submission" date="2021-06" db="EMBL/GenBank/DDBJ databases">
        <title>Caerostris extrusa draft genome.</title>
        <authorList>
            <person name="Kono N."/>
            <person name="Arakawa K."/>
        </authorList>
    </citation>
    <scope>NUCLEOTIDE SEQUENCE [LARGE SCALE GENOMIC DNA]</scope>
</reference>
<accession>A0AAV4P449</accession>
<dbReference type="EMBL" id="BPLR01021527">
    <property type="protein sequence ID" value="GIX90755.1"/>
    <property type="molecule type" value="Genomic_DNA"/>
</dbReference>
<gene>
    <name evidence="1" type="ORF">CEXT_321331</name>
</gene>
<evidence type="ECO:0000313" key="2">
    <source>
        <dbReference type="Proteomes" id="UP001054945"/>
    </source>
</evidence>
<dbReference type="Proteomes" id="UP001054945">
    <property type="component" value="Unassembled WGS sequence"/>
</dbReference>
<dbReference type="AlphaFoldDB" id="A0AAV4P449"/>
<protein>
    <submittedName>
        <fullName evidence="1">Uncharacterized protein</fullName>
    </submittedName>
</protein>
<comment type="caution">
    <text evidence="1">The sequence shown here is derived from an EMBL/GenBank/DDBJ whole genome shotgun (WGS) entry which is preliminary data.</text>
</comment>